<proteinExistence type="predicted"/>
<sequence length="210" mass="23372">MAPLLDLASRHLGQLLGGFWLYASHHGDRSKSLKRVELRPLTIVQTRKSKAVVPDLNDVALGMSDIGRISVRYVTGTTNRMEAKNIMLDEGATIECISPVFVRRLGLTPERLLTPWTVSLANDQRDTIADLVVIDVVFRVETESWTSFLFTLGRISFSRTPIPKTANLDEDADSECSENMDEIETIETRRKGISNILHLGGLLKNPAAKN</sequence>
<evidence type="ECO:0000313" key="1">
    <source>
        <dbReference type="EMBL" id="KAK0703350.1"/>
    </source>
</evidence>
<organism evidence="1 2">
    <name type="scientific">Lasiosphaeria miniovina</name>
    <dbReference type="NCBI Taxonomy" id="1954250"/>
    <lineage>
        <taxon>Eukaryota</taxon>
        <taxon>Fungi</taxon>
        <taxon>Dikarya</taxon>
        <taxon>Ascomycota</taxon>
        <taxon>Pezizomycotina</taxon>
        <taxon>Sordariomycetes</taxon>
        <taxon>Sordariomycetidae</taxon>
        <taxon>Sordariales</taxon>
        <taxon>Lasiosphaeriaceae</taxon>
        <taxon>Lasiosphaeria</taxon>
    </lineage>
</organism>
<protein>
    <submittedName>
        <fullName evidence="1">Uncharacterized protein</fullName>
    </submittedName>
</protein>
<dbReference type="AlphaFoldDB" id="A0AA39ZTM7"/>
<name>A0AA39ZTM7_9PEZI</name>
<gene>
    <name evidence="1" type="ORF">B0T26DRAFT_681034</name>
</gene>
<dbReference type="GeneID" id="85323863"/>
<dbReference type="RefSeq" id="XP_060290209.1">
    <property type="nucleotide sequence ID" value="XM_060440593.1"/>
</dbReference>
<dbReference type="EMBL" id="JAUIRO010000008">
    <property type="protein sequence ID" value="KAK0703350.1"/>
    <property type="molecule type" value="Genomic_DNA"/>
</dbReference>
<dbReference type="Proteomes" id="UP001172101">
    <property type="component" value="Unassembled WGS sequence"/>
</dbReference>
<accession>A0AA39ZTM7</accession>
<reference evidence="1" key="1">
    <citation type="submission" date="2023-06" db="EMBL/GenBank/DDBJ databases">
        <title>Genome-scale phylogeny and comparative genomics of the fungal order Sordariales.</title>
        <authorList>
            <consortium name="Lawrence Berkeley National Laboratory"/>
            <person name="Hensen N."/>
            <person name="Bonometti L."/>
            <person name="Westerberg I."/>
            <person name="Brannstrom I.O."/>
            <person name="Guillou S."/>
            <person name="Cros-Aarteil S."/>
            <person name="Calhoun S."/>
            <person name="Haridas S."/>
            <person name="Kuo A."/>
            <person name="Mondo S."/>
            <person name="Pangilinan J."/>
            <person name="Riley R."/>
            <person name="LaButti K."/>
            <person name="Andreopoulos B."/>
            <person name="Lipzen A."/>
            <person name="Chen C."/>
            <person name="Yanf M."/>
            <person name="Daum C."/>
            <person name="Ng V."/>
            <person name="Clum A."/>
            <person name="Steindorff A."/>
            <person name="Ohm R."/>
            <person name="Martin F."/>
            <person name="Silar P."/>
            <person name="Natvig D."/>
            <person name="Lalanne C."/>
            <person name="Gautier V."/>
            <person name="Ament-velasquez S.L."/>
            <person name="Kruys A."/>
            <person name="Hutchinson M.I."/>
            <person name="Powell A.J."/>
            <person name="Barry K."/>
            <person name="Miller A.N."/>
            <person name="Grigoriev I.V."/>
            <person name="Debuchy R."/>
            <person name="Gladieux P."/>
            <person name="Thoren M.H."/>
            <person name="Johannesson H."/>
        </authorList>
    </citation>
    <scope>NUCLEOTIDE SEQUENCE</scope>
    <source>
        <strain evidence="1">SMH2392-1A</strain>
    </source>
</reference>
<comment type="caution">
    <text evidence="1">The sequence shown here is derived from an EMBL/GenBank/DDBJ whole genome shotgun (WGS) entry which is preliminary data.</text>
</comment>
<keyword evidence="2" id="KW-1185">Reference proteome</keyword>
<evidence type="ECO:0000313" key="2">
    <source>
        <dbReference type="Proteomes" id="UP001172101"/>
    </source>
</evidence>